<organism evidence="2">
    <name type="scientific">Albugo laibachii Nc14</name>
    <dbReference type="NCBI Taxonomy" id="890382"/>
    <lineage>
        <taxon>Eukaryota</taxon>
        <taxon>Sar</taxon>
        <taxon>Stramenopiles</taxon>
        <taxon>Oomycota</taxon>
        <taxon>Peronosporomycetes</taxon>
        <taxon>Albuginales</taxon>
        <taxon>Albuginaceae</taxon>
        <taxon>Albugo</taxon>
    </lineage>
</organism>
<sequence>MQEAILGMKIESENNITDPFSEDASLFGHAASQAFINETRKLKSCKVSLIADPKAHTQQNTKRFASSLTPGRPGACRAR</sequence>
<protein>
    <submittedName>
        <fullName evidence="2">AlNc14C321G10594 protein</fullName>
    </submittedName>
</protein>
<name>F0WWG1_9STRA</name>
<reference evidence="2" key="1">
    <citation type="journal article" date="2011" name="PLoS Biol.">
        <title>Gene gain and loss during evolution of obligate parasitism in the white rust pathogen of Arabidopsis thaliana.</title>
        <authorList>
            <person name="Kemen E."/>
            <person name="Gardiner A."/>
            <person name="Schultz-Larsen T."/>
            <person name="Kemen A.C."/>
            <person name="Balmuth A.L."/>
            <person name="Robert-Seilaniantz A."/>
            <person name="Bailey K."/>
            <person name="Holub E."/>
            <person name="Studholme D.J."/>
            <person name="Maclean D."/>
            <person name="Jones J.D."/>
        </authorList>
    </citation>
    <scope>NUCLEOTIDE SEQUENCE</scope>
</reference>
<reference evidence="2" key="2">
    <citation type="submission" date="2011-02" db="EMBL/GenBank/DDBJ databases">
        <authorList>
            <person name="MacLean D."/>
        </authorList>
    </citation>
    <scope>NUCLEOTIDE SEQUENCE</scope>
</reference>
<evidence type="ECO:0000313" key="2">
    <source>
        <dbReference type="EMBL" id="CCA25784.1"/>
    </source>
</evidence>
<dbReference type="HOGENOM" id="CLU_2611013_0_0_1"/>
<gene>
    <name evidence="2" type="primary">AlNc14C321G10594</name>
    <name evidence="2" type="ORF">ALNC14_119280</name>
</gene>
<feature type="compositionally biased region" description="Polar residues" evidence="1">
    <location>
        <begin position="56"/>
        <end position="69"/>
    </location>
</feature>
<dbReference type="EMBL" id="FR824366">
    <property type="protein sequence ID" value="CCA25784.1"/>
    <property type="molecule type" value="Genomic_DNA"/>
</dbReference>
<accession>F0WWG1</accession>
<proteinExistence type="predicted"/>
<feature type="region of interest" description="Disordered" evidence="1">
    <location>
        <begin position="56"/>
        <end position="79"/>
    </location>
</feature>
<evidence type="ECO:0000256" key="1">
    <source>
        <dbReference type="SAM" id="MobiDB-lite"/>
    </source>
</evidence>
<dbReference type="AlphaFoldDB" id="F0WWG1"/>